<dbReference type="Gene3D" id="1.50.10.20">
    <property type="match status" value="1"/>
</dbReference>
<protein>
    <submittedName>
        <fullName evidence="2">PelA/Pel-15E family pectate lyase</fullName>
    </submittedName>
</protein>
<keyword evidence="1" id="KW-0732">Signal</keyword>
<name>A0A840V7F9_9BACT</name>
<dbReference type="NCBIfam" id="TIGR02474">
    <property type="entry name" value="pec_lyase"/>
    <property type="match status" value="1"/>
</dbReference>
<evidence type="ECO:0000256" key="1">
    <source>
        <dbReference type="SAM" id="SignalP"/>
    </source>
</evidence>
<dbReference type="SUPFAM" id="SSF81853">
    <property type="entry name" value="Family 10 polysaccharide lyase"/>
    <property type="match status" value="1"/>
</dbReference>
<proteinExistence type="predicted"/>
<dbReference type="Pfam" id="PF09492">
    <property type="entry name" value="Pec_lyase"/>
    <property type="match status" value="1"/>
</dbReference>
<dbReference type="RefSeq" id="WP_184020449.1">
    <property type="nucleotide sequence ID" value="NZ_JACHFD010000018.1"/>
</dbReference>
<organism evidence="2 3">
    <name type="scientific">Haloferula luteola</name>
    <dbReference type="NCBI Taxonomy" id="595692"/>
    <lineage>
        <taxon>Bacteria</taxon>
        <taxon>Pseudomonadati</taxon>
        <taxon>Verrucomicrobiota</taxon>
        <taxon>Verrucomicrobiia</taxon>
        <taxon>Verrucomicrobiales</taxon>
        <taxon>Verrucomicrobiaceae</taxon>
        <taxon>Haloferula</taxon>
    </lineage>
</organism>
<dbReference type="AlphaFoldDB" id="A0A840V7F9"/>
<dbReference type="Proteomes" id="UP000557717">
    <property type="component" value="Unassembled WGS sequence"/>
</dbReference>
<keyword evidence="3" id="KW-1185">Reference proteome</keyword>
<evidence type="ECO:0000313" key="2">
    <source>
        <dbReference type="EMBL" id="MBB5352976.1"/>
    </source>
</evidence>
<reference evidence="2 3" key="1">
    <citation type="submission" date="2020-08" db="EMBL/GenBank/DDBJ databases">
        <title>Genomic Encyclopedia of Type Strains, Phase IV (KMG-IV): sequencing the most valuable type-strain genomes for metagenomic binning, comparative biology and taxonomic classification.</title>
        <authorList>
            <person name="Goeker M."/>
        </authorList>
    </citation>
    <scope>NUCLEOTIDE SEQUENCE [LARGE SCALE GENOMIC DNA]</scope>
    <source>
        <strain evidence="2 3">YC6886</strain>
    </source>
</reference>
<accession>A0A840V7F9</accession>
<comment type="caution">
    <text evidence="2">The sequence shown here is derived from an EMBL/GenBank/DDBJ whole genome shotgun (WGS) entry which is preliminary data.</text>
</comment>
<sequence>MSHWLGMIAGATMAFSCVGSAAVTEEAVEQLAPSEQAAWEAYLQRSKVAAELNEQGLVEELSSEGLERARKAPDGADFKLPKQPGDGWYGSSEAQALAEVLLSYQTPAGGWSKHNGYSQGRRLHGMQWSSQYDPGHRPHYLGTIDNRATTAEIQFLVEVWRKTKRSDCREGVQRGLQYLLAAQNPHGGWPQVFPLEGGYHDAVTLNDDAMTHVLELMKSVAEMDAGLVRVGLKRDCQEAFEKGLLCAVRMQFEGKGWCGQHDAISLAPVAARAMEPAALVSVESANLLKVLMSVDEPDAALVRCIENGLSWLEEVALTANDEKSRKWARFYELGTDRPIYPGRDGVIYKDFDALARRNKVGYDYVSSRPGSVVDQAAKKWRKKLGHHP</sequence>
<dbReference type="InterPro" id="IPR012669">
    <property type="entry name" value="Pectate_lyase"/>
</dbReference>
<keyword evidence="2" id="KW-0456">Lyase</keyword>
<gene>
    <name evidence="2" type="ORF">HNR46_003226</name>
</gene>
<evidence type="ECO:0000313" key="3">
    <source>
        <dbReference type="Proteomes" id="UP000557717"/>
    </source>
</evidence>
<feature type="signal peptide" evidence="1">
    <location>
        <begin position="1"/>
        <end position="21"/>
    </location>
</feature>
<dbReference type="EMBL" id="JACHFD010000018">
    <property type="protein sequence ID" value="MBB5352976.1"/>
    <property type="molecule type" value="Genomic_DNA"/>
</dbReference>
<feature type="chain" id="PRO_5032860439" evidence="1">
    <location>
        <begin position="22"/>
        <end position="388"/>
    </location>
</feature>
<dbReference type="GO" id="GO:0016829">
    <property type="term" value="F:lyase activity"/>
    <property type="evidence" value="ECO:0007669"/>
    <property type="project" value="UniProtKB-KW"/>
</dbReference>